<name>A0A1C1CNX0_9EURO</name>
<evidence type="ECO:0000256" key="2">
    <source>
        <dbReference type="ARBA" id="ARBA00022701"/>
    </source>
</evidence>
<dbReference type="InterPro" id="IPR019821">
    <property type="entry name" value="Kinesin_motor_CS"/>
</dbReference>
<dbReference type="PRINTS" id="PR00380">
    <property type="entry name" value="KINESINHEAVY"/>
</dbReference>
<dbReference type="CDD" id="cd01366">
    <property type="entry name" value="KISc_C_terminal"/>
    <property type="match status" value="1"/>
</dbReference>
<feature type="region of interest" description="Disordered" evidence="9">
    <location>
        <begin position="69"/>
        <end position="103"/>
    </location>
</feature>
<dbReference type="GO" id="GO:1990537">
    <property type="term" value="C:mitotic spindle polar microtubule"/>
    <property type="evidence" value="ECO:0007669"/>
    <property type="project" value="EnsemblFungi"/>
</dbReference>
<dbReference type="GO" id="GO:0005634">
    <property type="term" value="C:nucleus"/>
    <property type="evidence" value="ECO:0007669"/>
    <property type="project" value="EnsemblFungi"/>
</dbReference>
<feature type="domain" description="Kinesin motor" evidence="10">
    <location>
        <begin position="608"/>
        <end position="973"/>
    </location>
</feature>
<dbReference type="InterPro" id="IPR001752">
    <property type="entry name" value="Kinesin_motor_dom"/>
</dbReference>
<keyword evidence="8" id="KW-0175">Coiled coil</keyword>
<dbReference type="GO" id="GO:0055028">
    <property type="term" value="C:cortical microtubule"/>
    <property type="evidence" value="ECO:0007669"/>
    <property type="project" value="EnsemblFungi"/>
</dbReference>
<dbReference type="GO" id="GO:1990942">
    <property type="term" value="P:mitotic metaphase chromosome recapture"/>
    <property type="evidence" value="ECO:0007669"/>
    <property type="project" value="EnsemblFungi"/>
</dbReference>
<dbReference type="EMBL" id="LGRB01000010">
    <property type="protein sequence ID" value="OCT50182.1"/>
    <property type="molecule type" value="Genomic_DNA"/>
</dbReference>
<dbReference type="InterPro" id="IPR036961">
    <property type="entry name" value="Kinesin_motor_dom_sf"/>
</dbReference>
<feature type="compositionally biased region" description="Low complexity" evidence="9">
    <location>
        <begin position="122"/>
        <end position="145"/>
    </location>
</feature>
<evidence type="ECO:0000256" key="5">
    <source>
        <dbReference type="ARBA" id="ARBA00023175"/>
    </source>
</evidence>
<dbReference type="GO" id="GO:0031535">
    <property type="term" value="P:plus-end directed microtubule sliding"/>
    <property type="evidence" value="ECO:0007669"/>
    <property type="project" value="EnsemblFungi"/>
</dbReference>
<evidence type="ECO:0000256" key="1">
    <source>
        <dbReference type="ARBA" id="ARBA00010899"/>
    </source>
</evidence>
<dbReference type="GO" id="GO:0000743">
    <property type="term" value="P:nuclear migration involved in conjugation with cellular fusion"/>
    <property type="evidence" value="ECO:0007669"/>
    <property type="project" value="EnsemblFungi"/>
</dbReference>
<dbReference type="GO" id="GO:0000742">
    <property type="term" value="P:karyogamy involved in conjugation with cellular fusion"/>
    <property type="evidence" value="ECO:0007669"/>
    <property type="project" value="EnsemblFungi"/>
</dbReference>
<dbReference type="VEuPathDB" id="FungiDB:G647_05800"/>
<feature type="coiled-coil region" evidence="8">
    <location>
        <begin position="399"/>
        <end position="531"/>
    </location>
</feature>
<feature type="binding site" evidence="6">
    <location>
        <begin position="702"/>
        <end position="709"/>
    </location>
    <ligand>
        <name>ATP</name>
        <dbReference type="ChEBI" id="CHEBI:30616"/>
    </ligand>
</feature>
<feature type="region of interest" description="Disordered" evidence="9">
    <location>
        <begin position="116"/>
        <end position="202"/>
    </location>
</feature>
<organism evidence="11 12">
    <name type="scientific">Cladophialophora carrionii</name>
    <dbReference type="NCBI Taxonomy" id="86049"/>
    <lineage>
        <taxon>Eukaryota</taxon>
        <taxon>Fungi</taxon>
        <taxon>Dikarya</taxon>
        <taxon>Ascomycota</taxon>
        <taxon>Pezizomycotina</taxon>
        <taxon>Eurotiomycetes</taxon>
        <taxon>Chaetothyriomycetidae</taxon>
        <taxon>Chaetothyriales</taxon>
        <taxon>Herpotrichiellaceae</taxon>
        <taxon>Cladophialophora</taxon>
    </lineage>
</organism>
<dbReference type="STRING" id="86049.A0A1C1CNX0"/>
<dbReference type="eggNOG" id="KOG0239">
    <property type="taxonomic scope" value="Eukaryota"/>
</dbReference>
<dbReference type="GO" id="GO:1990571">
    <property type="term" value="P:meiotic centromere clustering"/>
    <property type="evidence" value="ECO:0007669"/>
    <property type="project" value="EnsemblFungi"/>
</dbReference>
<sequence length="982" mass="108635">MPSQFVSQLPQPTRYGHASPQRAMAEMTVAATNSRSNMPPPSTVGHKRQGSNCVYTARTKKAEVTLTAAVPEPSAKRKTLVERAGETKTNAAAPRSNAPVGAGVLSTVHSRNPAAFSQSYRSHSNTSREASASSSSSAFSASVGSGIKPPAIRATSHLARPKSSLARERGTKPAADSRPEPAQGTRGGNNQSGPSGKCMVPLSSKPQFIPAARVPVNGSAIVVPKRGARNIPPLIGPPVAFSRARLDRNDSTTTITERLLGLSLEPSTPTPRTRPSSPSRLPRPSPAPRQQSPVARDPFTPKNIFTPAPLPKDLWTNTIRKIKSQPFLTKDSNLVAWDPEEQYGNIERMYEDVCKHYKQAMEDNMAASEINTAYKSTIASLEQDRKDSTEALIAVRTELETTRFKLEAAERSKQELKRDQEEEIEDLKRSHRIEVESIRQTHRDERERLRDEHRDEIRELKRRLEDELESERTQRIQALSQVSTQGALEKQRHQLDLESKEQQIRNLSNEIERVKADLERERLRNDDLRQSLSTAGDNALHMESARQALQAKIEYLESDSKSQSEAYAAMEQRMNEALATAAECQEKLRKEEMLRRKLHNQVQELKGNIRVFCRVRPIGGDGEDTAKITFPESEFEEEEIKDIEVKGPEEMNSLGKVTTKTHQFSFDRVFNPSATNSEIFEEISQLIQSALDGYNVCIFAYGQTGSGKTYTMSSDDGMIPRALRQIYTTSKDLEPRGWSYTMQGSFVEVYNEELRDLLGKDDTGNKKHQIIHDAATCETTITDVTTLNLDSQDQVEGILAQAMARRSVAATKANERSSRSHSVFILKLQGVNSITGQKSKGTLNLVDLAGSERLTHSKVEGARLKETQNINKSLSCLGDVIGALGQQTTHPPSSQKREASSQGSSPSRSSSASASASGATAHIPYRNSKLTYLLQYSLGGNSKTLMFVMVAPEKKCLSETITSLKFADKVSRTRIGVARKTR</sequence>
<feature type="compositionally biased region" description="Polar residues" evidence="9">
    <location>
        <begin position="885"/>
        <end position="894"/>
    </location>
</feature>
<protein>
    <recommendedName>
        <fullName evidence="7">Kinesin-like protein</fullName>
    </recommendedName>
</protein>
<dbReference type="GO" id="GO:0005872">
    <property type="term" value="C:minus-end kinesin complex"/>
    <property type="evidence" value="ECO:0007669"/>
    <property type="project" value="EnsemblFungi"/>
</dbReference>
<keyword evidence="4 6" id="KW-0067">ATP-binding</keyword>
<feature type="region of interest" description="Disordered" evidence="9">
    <location>
        <begin position="885"/>
        <end position="919"/>
    </location>
</feature>
<feature type="compositionally biased region" description="Polar residues" evidence="9">
    <location>
        <begin position="1"/>
        <end position="11"/>
    </location>
</feature>
<dbReference type="SUPFAM" id="SSF52540">
    <property type="entry name" value="P-loop containing nucleoside triphosphate hydrolases"/>
    <property type="match status" value="1"/>
</dbReference>
<dbReference type="GO" id="GO:0031122">
    <property type="term" value="P:cytoplasmic microtubule organization"/>
    <property type="evidence" value="ECO:0007669"/>
    <property type="project" value="EnsemblFungi"/>
</dbReference>
<evidence type="ECO:0000259" key="10">
    <source>
        <dbReference type="PROSITE" id="PS50067"/>
    </source>
</evidence>
<dbReference type="GO" id="GO:0000235">
    <property type="term" value="C:astral microtubule"/>
    <property type="evidence" value="ECO:0007669"/>
    <property type="project" value="EnsemblFungi"/>
</dbReference>
<dbReference type="PROSITE" id="PS00411">
    <property type="entry name" value="KINESIN_MOTOR_1"/>
    <property type="match status" value="1"/>
</dbReference>
<dbReference type="GO" id="GO:0035371">
    <property type="term" value="C:microtubule plus-end"/>
    <property type="evidence" value="ECO:0007669"/>
    <property type="project" value="EnsemblFungi"/>
</dbReference>
<dbReference type="GO" id="GO:0030951">
    <property type="term" value="P:establishment or maintenance of microtubule cytoskeleton polarity"/>
    <property type="evidence" value="ECO:0007669"/>
    <property type="project" value="EnsemblFungi"/>
</dbReference>
<proteinExistence type="inferred from homology"/>
<dbReference type="VEuPathDB" id="FungiDB:CLCR_06618"/>
<dbReference type="Gene3D" id="3.40.850.10">
    <property type="entry name" value="Kinesin motor domain"/>
    <property type="match status" value="1"/>
</dbReference>
<reference evidence="12" key="1">
    <citation type="submission" date="2015-07" db="EMBL/GenBank/DDBJ databases">
        <authorList>
            <person name="Teixeira M.M."/>
            <person name="Souza R.C."/>
            <person name="Almeida L.G."/>
            <person name="Vicente V.A."/>
            <person name="de Hoog S."/>
            <person name="Bocca A.L."/>
            <person name="de Almeida S.R."/>
            <person name="Vasconcelos A.T."/>
            <person name="Felipe M.S."/>
        </authorList>
    </citation>
    <scope>NUCLEOTIDE SEQUENCE [LARGE SCALE GENOMIC DNA]</scope>
    <source>
        <strain evidence="12">KSF</strain>
    </source>
</reference>
<dbReference type="Proteomes" id="UP000094526">
    <property type="component" value="Unassembled WGS sequence"/>
</dbReference>
<evidence type="ECO:0000256" key="8">
    <source>
        <dbReference type="SAM" id="Coils"/>
    </source>
</evidence>
<dbReference type="SMART" id="SM00129">
    <property type="entry name" value="KISc"/>
    <property type="match status" value="1"/>
</dbReference>
<evidence type="ECO:0000256" key="4">
    <source>
        <dbReference type="ARBA" id="ARBA00022840"/>
    </source>
</evidence>
<feature type="compositionally biased region" description="Low complexity" evidence="9">
    <location>
        <begin position="262"/>
        <end position="280"/>
    </location>
</feature>
<dbReference type="PANTHER" id="PTHR47972">
    <property type="entry name" value="KINESIN-LIKE PROTEIN KLP-3"/>
    <property type="match status" value="1"/>
</dbReference>
<evidence type="ECO:0000256" key="9">
    <source>
        <dbReference type="SAM" id="MobiDB-lite"/>
    </source>
</evidence>
<dbReference type="GO" id="GO:0140642">
    <property type="term" value="P:meiotic spindle formation (spindle phase two)"/>
    <property type="evidence" value="ECO:0007669"/>
    <property type="project" value="EnsemblFungi"/>
</dbReference>
<keyword evidence="3 6" id="KW-0547">Nucleotide-binding</keyword>
<dbReference type="GO" id="GO:0051256">
    <property type="term" value="P:mitotic spindle midzone assembly"/>
    <property type="evidence" value="ECO:0007669"/>
    <property type="project" value="EnsemblFungi"/>
</dbReference>
<evidence type="ECO:0000313" key="12">
    <source>
        <dbReference type="Proteomes" id="UP000094526"/>
    </source>
</evidence>
<evidence type="ECO:0000313" key="11">
    <source>
        <dbReference type="EMBL" id="OCT50182.1"/>
    </source>
</evidence>
<dbReference type="InterPro" id="IPR027640">
    <property type="entry name" value="Kinesin-like_fam"/>
</dbReference>
<dbReference type="GO" id="GO:0031534">
    <property type="term" value="P:minus-end directed microtubule sliding"/>
    <property type="evidence" value="ECO:0007669"/>
    <property type="project" value="EnsemblFungi"/>
</dbReference>
<evidence type="ECO:0000256" key="6">
    <source>
        <dbReference type="PROSITE-ProRule" id="PRU00283"/>
    </source>
</evidence>
<dbReference type="GO" id="GO:0090561">
    <property type="term" value="P:nuclear migration during mitotic telophase"/>
    <property type="evidence" value="ECO:0007669"/>
    <property type="project" value="EnsemblFungi"/>
</dbReference>
<gene>
    <name evidence="11" type="primary">klpA</name>
    <name evidence="11" type="ORF">CLCR_06618</name>
</gene>
<dbReference type="PROSITE" id="PS50067">
    <property type="entry name" value="KINESIN_MOTOR_2"/>
    <property type="match status" value="1"/>
</dbReference>
<evidence type="ECO:0000256" key="3">
    <source>
        <dbReference type="ARBA" id="ARBA00022741"/>
    </source>
</evidence>
<dbReference type="GO" id="GO:0005524">
    <property type="term" value="F:ATP binding"/>
    <property type="evidence" value="ECO:0007669"/>
    <property type="project" value="UniProtKB-UniRule"/>
</dbReference>
<comment type="similarity">
    <text evidence="1">Belongs to the TRAFAC class myosin-kinesin ATPase superfamily. Kinesin family. KIN-14 subfamily.</text>
</comment>
<dbReference type="GO" id="GO:0008569">
    <property type="term" value="F:minus-end-directed microtubule motor activity"/>
    <property type="evidence" value="ECO:0007669"/>
    <property type="project" value="EnsemblFungi"/>
</dbReference>
<dbReference type="InterPro" id="IPR027417">
    <property type="entry name" value="P-loop_NTPase"/>
</dbReference>
<feature type="compositionally biased region" description="Basic and acidic residues" evidence="9">
    <location>
        <begin position="165"/>
        <end position="179"/>
    </location>
</feature>
<dbReference type="OrthoDB" id="3176171at2759"/>
<dbReference type="AlphaFoldDB" id="A0A1C1CNX0"/>
<dbReference type="GO" id="GO:0008017">
    <property type="term" value="F:microtubule binding"/>
    <property type="evidence" value="ECO:0007669"/>
    <property type="project" value="EnsemblFungi"/>
</dbReference>
<dbReference type="GO" id="GO:0001578">
    <property type="term" value="P:microtubule bundle formation"/>
    <property type="evidence" value="ECO:0007669"/>
    <property type="project" value="EnsemblFungi"/>
</dbReference>
<keyword evidence="2 7" id="KW-0493">Microtubule</keyword>
<dbReference type="Pfam" id="PF00225">
    <property type="entry name" value="Kinesin"/>
    <property type="match status" value="1"/>
</dbReference>
<feature type="coiled-coil region" evidence="8">
    <location>
        <begin position="567"/>
        <end position="608"/>
    </location>
</feature>
<dbReference type="GO" id="GO:1990810">
    <property type="term" value="P:microtubule anchoring at mitotic spindle pole body"/>
    <property type="evidence" value="ECO:0007669"/>
    <property type="project" value="EnsemblFungi"/>
</dbReference>
<comment type="caution">
    <text evidence="11">The sequence shown here is derived from an EMBL/GenBank/DDBJ whole genome shotgun (WGS) entry which is preliminary data.</text>
</comment>
<feature type="region of interest" description="Disordered" evidence="9">
    <location>
        <begin position="245"/>
        <end position="307"/>
    </location>
</feature>
<dbReference type="GO" id="GO:0000776">
    <property type="term" value="C:kinetochore"/>
    <property type="evidence" value="ECO:0007669"/>
    <property type="project" value="EnsemblFungi"/>
</dbReference>
<keyword evidence="12" id="KW-1185">Reference proteome</keyword>
<feature type="region of interest" description="Disordered" evidence="9">
    <location>
        <begin position="1"/>
        <end position="52"/>
    </location>
</feature>
<feature type="compositionally biased region" description="Low complexity" evidence="9">
    <location>
        <begin position="900"/>
        <end position="919"/>
    </location>
</feature>
<dbReference type="GO" id="GO:0140641">
    <property type="term" value="P:mitotic spindle formation (spindle phase two)"/>
    <property type="evidence" value="ECO:0007669"/>
    <property type="project" value="EnsemblFungi"/>
</dbReference>
<evidence type="ECO:0000256" key="7">
    <source>
        <dbReference type="RuleBase" id="RU000394"/>
    </source>
</evidence>
<dbReference type="GO" id="GO:0036449">
    <property type="term" value="C:microtubule minus-end"/>
    <property type="evidence" value="ECO:0007669"/>
    <property type="project" value="EnsemblFungi"/>
</dbReference>
<dbReference type="PANTHER" id="PTHR47972:SF45">
    <property type="entry name" value="PROTEIN CLARET SEGREGATIONAL"/>
    <property type="match status" value="1"/>
</dbReference>
<keyword evidence="5 6" id="KW-0505">Motor protein</keyword>
<dbReference type="GO" id="GO:0090619">
    <property type="term" value="C:meiotic spindle pole"/>
    <property type="evidence" value="ECO:0007669"/>
    <property type="project" value="EnsemblFungi"/>
</dbReference>
<accession>A0A1C1CNX0</accession>